<dbReference type="STRING" id="913774.A0A0C3E0E4"/>
<feature type="non-terminal residue" evidence="2">
    <location>
        <position position="157"/>
    </location>
</feature>
<evidence type="ECO:0000259" key="1">
    <source>
        <dbReference type="Pfam" id="PF00085"/>
    </source>
</evidence>
<protein>
    <recommendedName>
        <fullName evidence="1">Thioredoxin domain-containing protein</fullName>
    </recommendedName>
</protein>
<evidence type="ECO:0000313" key="3">
    <source>
        <dbReference type="Proteomes" id="UP000054321"/>
    </source>
</evidence>
<dbReference type="SUPFAM" id="SSF52833">
    <property type="entry name" value="Thioredoxin-like"/>
    <property type="match status" value="1"/>
</dbReference>
<dbReference type="Gene3D" id="3.40.30.10">
    <property type="entry name" value="Glutaredoxin"/>
    <property type="match status" value="1"/>
</dbReference>
<feature type="domain" description="Thioredoxin" evidence="1">
    <location>
        <begin position="25"/>
        <end position="117"/>
    </location>
</feature>
<dbReference type="OrthoDB" id="19690at2759"/>
<reference evidence="2 3" key="1">
    <citation type="submission" date="2014-04" db="EMBL/GenBank/DDBJ databases">
        <authorList>
            <consortium name="DOE Joint Genome Institute"/>
            <person name="Kuo A."/>
            <person name="Martino E."/>
            <person name="Perotto S."/>
            <person name="Kohler A."/>
            <person name="Nagy L.G."/>
            <person name="Floudas D."/>
            <person name="Copeland A."/>
            <person name="Barry K.W."/>
            <person name="Cichocki N."/>
            <person name="Veneault-Fourrey C."/>
            <person name="LaButti K."/>
            <person name="Lindquist E.A."/>
            <person name="Lipzen A."/>
            <person name="Lundell T."/>
            <person name="Morin E."/>
            <person name="Murat C."/>
            <person name="Sun H."/>
            <person name="Tunlid A."/>
            <person name="Henrissat B."/>
            <person name="Grigoriev I.V."/>
            <person name="Hibbett D.S."/>
            <person name="Martin F."/>
            <person name="Nordberg H.P."/>
            <person name="Cantor M.N."/>
            <person name="Hua S.X."/>
        </authorList>
    </citation>
    <scope>NUCLEOTIDE SEQUENCE [LARGE SCALE GENOMIC DNA]</scope>
    <source>
        <strain evidence="2 3">Zn</strain>
    </source>
</reference>
<sequence>SLRVFSTTRDQRGSNRMFSPVRRPEDFSTYVLLSSTSRSPLLTLWTASYCNTCKHVSPVLRELISAGVGEDEGGVSYCEIEYDSPDILGSDLGITYVITSMPTLLSFDRGEAQLQTKVTDPKKMSDRELLKEWIRTEARRKGSGGGGGGVGFFGGLF</sequence>
<feature type="non-terminal residue" evidence="2">
    <location>
        <position position="1"/>
    </location>
</feature>
<dbReference type="Proteomes" id="UP000054321">
    <property type="component" value="Unassembled WGS sequence"/>
</dbReference>
<dbReference type="EMBL" id="KN832870">
    <property type="protein sequence ID" value="KIN07783.1"/>
    <property type="molecule type" value="Genomic_DNA"/>
</dbReference>
<dbReference type="InParanoid" id="A0A0C3E0E4"/>
<dbReference type="InterPro" id="IPR036249">
    <property type="entry name" value="Thioredoxin-like_sf"/>
</dbReference>
<dbReference type="CDD" id="cd02947">
    <property type="entry name" value="TRX_family"/>
    <property type="match status" value="1"/>
</dbReference>
<reference evidence="3" key="2">
    <citation type="submission" date="2015-01" db="EMBL/GenBank/DDBJ databases">
        <title>Evolutionary Origins and Diversification of the Mycorrhizal Mutualists.</title>
        <authorList>
            <consortium name="DOE Joint Genome Institute"/>
            <consortium name="Mycorrhizal Genomics Consortium"/>
            <person name="Kohler A."/>
            <person name="Kuo A."/>
            <person name="Nagy L.G."/>
            <person name="Floudas D."/>
            <person name="Copeland A."/>
            <person name="Barry K.W."/>
            <person name="Cichocki N."/>
            <person name="Veneault-Fourrey C."/>
            <person name="LaButti K."/>
            <person name="Lindquist E.A."/>
            <person name="Lipzen A."/>
            <person name="Lundell T."/>
            <person name="Morin E."/>
            <person name="Murat C."/>
            <person name="Riley R."/>
            <person name="Ohm R."/>
            <person name="Sun H."/>
            <person name="Tunlid A."/>
            <person name="Henrissat B."/>
            <person name="Grigoriev I.V."/>
            <person name="Hibbett D.S."/>
            <person name="Martin F."/>
        </authorList>
    </citation>
    <scope>NUCLEOTIDE SEQUENCE [LARGE SCALE GENOMIC DNA]</scope>
    <source>
        <strain evidence="3">Zn</strain>
    </source>
</reference>
<proteinExistence type="predicted"/>
<dbReference type="InterPro" id="IPR013766">
    <property type="entry name" value="Thioredoxin_domain"/>
</dbReference>
<gene>
    <name evidence="2" type="ORF">OIDMADRAFT_97260</name>
</gene>
<organism evidence="2 3">
    <name type="scientific">Oidiodendron maius (strain Zn)</name>
    <dbReference type="NCBI Taxonomy" id="913774"/>
    <lineage>
        <taxon>Eukaryota</taxon>
        <taxon>Fungi</taxon>
        <taxon>Dikarya</taxon>
        <taxon>Ascomycota</taxon>
        <taxon>Pezizomycotina</taxon>
        <taxon>Leotiomycetes</taxon>
        <taxon>Leotiomycetes incertae sedis</taxon>
        <taxon>Myxotrichaceae</taxon>
        <taxon>Oidiodendron</taxon>
    </lineage>
</organism>
<evidence type="ECO:0000313" key="2">
    <source>
        <dbReference type="EMBL" id="KIN07783.1"/>
    </source>
</evidence>
<dbReference type="HOGENOM" id="CLU_098391_1_0_1"/>
<dbReference type="AlphaFoldDB" id="A0A0C3E0E4"/>
<accession>A0A0C3E0E4</accession>
<name>A0A0C3E0E4_OIDMZ</name>
<dbReference type="Pfam" id="PF00085">
    <property type="entry name" value="Thioredoxin"/>
    <property type="match status" value="1"/>
</dbReference>
<keyword evidence="3" id="KW-1185">Reference proteome</keyword>